<dbReference type="Proteomes" id="UP000177310">
    <property type="component" value="Unassembled WGS sequence"/>
</dbReference>
<protein>
    <submittedName>
        <fullName evidence="1">Uncharacterized protein</fullName>
    </submittedName>
</protein>
<proteinExistence type="predicted"/>
<accession>A0A1G1YIX0</accession>
<evidence type="ECO:0000313" key="1">
    <source>
        <dbReference type="EMBL" id="OGY52283.1"/>
    </source>
</evidence>
<sequence>MTLAPEQFIADYEALQRSGLDCWFNYVALSPHLIPLADRRKLLDHGCSIAVASAAEVQAARSVGYPHDRGFIVYPPGAAPDCWP</sequence>
<dbReference type="EMBL" id="MHIL01000006">
    <property type="protein sequence ID" value="OGY52283.1"/>
    <property type="molecule type" value="Genomic_DNA"/>
</dbReference>
<dbReference type="AlphaFoldDB" id="A0A1G1YIX0"/>
<reference evidence="1 2" key="1">
    <citation type="journal article" date="2016" name="Nat. Commun.">
        <title>Thousands of microbial genomes shed light on interconnected biogeochemical processes in an aquifer system.</title>
        <authorList>
            <person name="Anantharaman K."/>
            <person name="Brown C.T."/>
            <person name="Hug L.A."/>
            <person name="Sharon I."/>
            <person name="Castelle C.J."/>
            <person name="Probst A.J."/>
            <person name="Thomas B.C."/>
            <person name="Singh A."/>
            <person name="Wilkins M.J."/>
            <person name="Karaoz U."/>
            <person name="Brodie E.L."/>
            <person name="Williams K.H."/>
            <person name="Hubbard S.S."/>
            <person name="Banfield J.F."/>
        </authorList>
    </citation>
    <scope>NUCLEOTIDE SEQUENCE [LARGE SCALE GENOMIC DNA]</scope>
</reference>
<comment type="caution">
    <text evidence="1">The sequence shown here is derived from an EMBL/GenBank/DDBJ whole genome shotgun (WGS) entry which is preliminary data.</text>
</comment>
<gene>
    <name evidence="1" type="ORF">A3J59_02145</name>
</gene>
<evidence type="ECO:0000313" key="2">
    <source>
        <dbReference type="Proteomes" id="UP000177310"/>
    </source>
</evidence>
<dbReference type="STRING" id="1797542.A3J59_02145"/>
<name>A0A1G1YIX0_9BACT</name>
<organism evidence="1 2">
    <name type="scientific">Candidatus Buchananbacteria bacterium RIFCSPHIGHO2_02_FULL_56_16</name>
    <dbReference type="NCBI Taxonomy" id="1797542"/>
    <lineage>
        <taxon>Bacteria</taxon>
        <taxon>Candidatus Buchananiibacteriota</taxon>
    </lineage>
</organism>